<evidence type="ECO:0000313" key="2">
    <source>
        <dbReference type="Proteomes" id="UP000054007"/>
    </source>
</evidence>
<dbReference type="OrthoDB" id="3232711at2759"/>
<feature type="non-terminal residue" evidence="1">
    <location>
        <position position="213"/>
    </location>
</feature>
<organism evidence="1 2">
    <name type="scientific">Cylindrobasidium torrendii FP15055 ss-10</name>
    <dbReference type="NCBI Taxonomy" id="1314674"/>
    <lineage>
        <taxon>Eukaryota</taxon>
        <taxon>Fungi</taxon>
        <taxon>Dikarya</taxon>
        <taxon>Basidiomycota</taxon>
        <taxon>Agaricomycotina</taxon>
        <taxon>Agaricomycetes</taxon>
        <taxon>Agaricomycetidae</taxon>
        <taxon>Agaricales</taxon>
        <taxon>Marasmiineae</taxon>
        <taxon>Physalacriaceae</taxon>
        <taxon>Cylindrobasidium</taxon>
    </lineage>
</organism>
<feature type="non-terminal residue" evidence="1">
    <location>
        <position position="1"/>
    </location>
</feature>
<accession>A0A0D7AVI6</accession>
<dbReference type="STRING" id="1314674.A0A0D7AVI6"/>
<sequence>FKKANVRGTKRSGRSFDLIKRLSLKGKAAANKYRAGHRALQNLRGSGDWELVLRELKPEDIKGLSSEVFTTATAIDYEDAQTSAGSKRGRYGTGKGMKPADVLLGTSTSFMLSWIWTIEGALDTASDDEMNNLVRVEYLKSRARVARLYEEMTLLQDERARTLLTLEYEAKQWEDRASGWEGTTAELASGIAAYSSKQAAGRRRLATHFKTLW</sequence>
<protein>
    <submittedName>
        <fullName evidence="1">Uncharacterized protein</fullName>
    </submittedName>
</protein>
<keyword evidence="2" id="KW-1185">Reference proteome</keyword>
<reference evidence="1 2" key="1">
    <citation type="journal article" date="2015" name="Fungal Genet. Biol.">
        <title>Evolution of novel wood decay mechanisms in Agaricales revealed by the genome sequences of Fistulina hepatica and Cylindrobasidium torrendii.</title>
        <authorList>
            <person name="Floudas D."/>
            <person name="Held B.W."/>
            <person name="Riley R."/>
            <person name="Nagy L.G."/>
            <person name="Koehler G."/>
            <person name="Ransdell A.S."/>
            <person name="Younus H."/>
            <person name="Chow J."/>
            <person name="Chiniquy J."/>
            <person name="Lipzen A."/>
            <person name="Tritt A."/>
            <person name="Sun H."/>
            <person name="Haridas S."/>
            <person name="LaButti K."/>
            <person name="Ohm R.A."/>
            <person name="Kues U."/>
            <person name="Blanchette R.A."/>
            <person name="Grigoriev I.V."/>
            <person name="Minto R.E."/>
            <person name="Hibbett D.S."/>
        </authorList>
    </citation>
    <scope>NUCLEOTIDE SEQUENCE [LARGE SCALE GENOMIC DNA]</scope>
    <source>
        <strain evidence="1 2">FP15055 ss-10</strain>
    </source>
</reference>
<dbReference type="Proteomes" id="UP000054007">
    <property type="component" value="Unassembled WGS sequence"/>
</dbReference>
<proteinExistence type="predicted"/>
<dbReference type="AlphaFoldDB" id="A0A0D7AVI6"/>
<evidence type="ECO:0000313" key="1">
    <source>
        <dbReference type="EMBL" id="KIY62020.1"/>
    </source>
</evidence>
<name>A0A0D7AVI6_9AGAR</name>
<dbReference type="EMBL" id="KN880835">
    <property type="protein sequence ID" value="KIY62020.1"/>
    <property type="molecule type" value="Genomic_DNA"/>
</dbReference>
<gene>
    <name evidence="1" type="ORF">CYLTODRAFT_333585</name>
</gene>